<name>A0A1T4M3R2_9SPIR</name>
<keyword evidence="1" id="KW-0472">Membrane</keyword>
<evidence type="ECO:0000313" key="3">
    <source>
        <dbReference type="Proteomes" id="UP000190395"/>
    </source>
</evidence>
<keyword evidence="1" id="KW-1133">Transmembrane helix</keyword>
<feature type="transmembrane region" description="Helical" evidence="1">
    <location>
        <begin position="380"/>
        <end position="397"/>
    </location>
</feature>
<evidence type="ECO:0000256" key="1">
    <source>
        <dbReference type="SAM" id="Phobius"/>
    </source>
</evidence>
<keyword evidence="1" id="KW-0812">Transmembrane</keyword>
<organism evidence="2 3">
    <name type="scientific">Treponema berlinense</name>
    <dbReference type="NCBI Taxonomy" id="225004"/>
    <lineage>
        <taxon>Bacteria</taxon>
        <taxon>Pseudomonadati</taxon>
        <taxon>Spirochaetota</taxon>
        <taxon>Spirochaetia</taxon>
        <taxon>Spirochaetales</taxon>
        <taxon>Treponemataceae</taxon>
        <taxon>Treponema</taxon>
    </lineage>
</organism>
<dbReference type="RefSeq" id="WP_078930497.1">
    <property type="nucleotide sequence ID" value="NZ_FUXC01000003.1"/>
</dbReference>
<dbReference type="OrthoDB" id="355081at2"/>
<dbReference type="EMBL" id="FUXC01000003">
    <property type="protein sequence ID" value="SJZ61551.1"/>
    <property type="molecule type" value="Genomic_DNA"/>
</dbReference>
<reference evidence="2 3" key="1">
    <citation type="submission" date="2017-02" db="EMBL/GenBank/DDBJ databases">
        <authorList>
            <person name="Peterson S.W."/>
        </authorList>
    </citation>
    <scope>NUCLEOTIDE SEQUENCE [LARGE SCALE GENOMIC DNA]</scope>
    <source>
        <strain evidence="2 3">ATCC BAA-909</strain>
    </source>
</reference>
<protein>
    <submittedName>
        <fullName evidence="2">Uncharacterized protein</fullName>
    </submittedName>
</protein>
<dbReference type="GeneID" id="303367005"/>
<dbReference type="AlphaFoldDB" id="A0A1T4M3R2"/>
<dbReference type="Proteomes" id="UP000190395">
    <property type="component" value="Unassembled WGS sequence"/>
</dbReference>
<accession>A0A1T4M3R2</accession>
<dbReference type="STRING" id="225004.SAMN02745152_00743"/>
<evidence type="ECO:0000313" key="2">
    <source>
        <dbReference type="EMBL" id="SJZ61551.1"/>
    </source>
</evidence>
<proteinExistence type="predicted"/>
<keyword evidence="3" id="KW-1185">Reference proteome</keyword>
<gene>
    <name evidence="2" type="ORF">SAMN02745152_00743</name>
</gene>
<sequence>MAKTSVKQKRFVCRGLLVFVFFLIFGSLYAKSPSPAFIRTLKVKADNSSIFTVYENGFTLKIPGVEPSNVQTDLPQLPEGVQLISSKKEEFIGETGTRGTAVHLWFAFKDTGPVRLPPLIVIIGFRTYYIPFDDITVFENPDLINPQALVEFVSGAKFNRNFGDSKKFTARAGEEIIFELNLKYFSQIISFNWKLPKNSIFEEIETSEYARGKSVGRNFSDKSLPVAKFRWKPLVEGEYDLPEFALTAIAYNGSQRTVKIPNVILTVLPASQKVENSEGKIIDKRLFNSAFSEPKNTAGGFTKKKIGIEDCKKIAELRSLERNSLFSGKVKLEREQLEKKFSLSNNENEIKKPFVELFAVCGIILLALMVIFIILKRKKIAIMLAFCMIFAFVASFYKGTQIFKNYGIFAGGNISPVPEETSSAVQNFYGGIRVKISEKTSDYFYIESSEINGWVKKELVFEIK</sequence>
<feature type="transmembrane region" description="Helical" evidence="1">
    <location>
        <begin position="354"/>
        <end position="375"/>
    </location>
</feature>